<keyword evidence="1" id="KW-0732">Signal</keyword>
<evidence type="ECO:0000313" key="6">
    <source>
        <dbReference type="EMBL" id="TXG69070.1"/>
    </source>
</evidence>
<dbReference type="OrthoDB" id="4062651at2759"/>
<dbReference type="InterPro" id="IPR001480">
    <property type="entry name" value="Bulb-type_lectin_dom"/>
</dbReference>
<evidence type="ECO:0000256" key="3">
    <source>
        <dbReference type="ARBA" id="ARBA00023180"/>
    </source>
</evidence>
<protein>
    <recommendedName>
        <fullName evidence="5">Bulb-type lectin domain-containing protein</fullName>
    </recommendedName>
</protein>
<evidence type="ECO:0000259" key="5">
    <source>
        <dbReference type="Pfam" id="PF01453"/>
    </source>
</evidence>
<keyword evidence="3" id="KW-0325">Glycoprotein</keyword>
<keyword evidence="7" id="KW-1185">Reference proteome</keyword>
<dbReference type="InterPro" id="IPR036426">
    <property type="entry name" value="Bulb-type_lectin_dom_sf"/>
</dbReference>
<comment type="caution">
    <text evidence="6">The sequence shown here is derived from an EMBL/GenBank/DDBJ whole genome shotgun (WGS) entry which is preliminary data.</text>
</comment>
<dbReference type="Proteomes" id="UP000323000">
    <property type="component" value="Chromosome 2"/>
</dbReference>
<dbReference type="EMBL" id="VAHF01000002">
    <property type="protein sequence ID" value="TXG69070.1"/>
    <property type="molecule type" value="Genomic_DNA"/>
</dbReference>
<dbReference type="PANTHER" id="PTHR32444:SF226">
    <property type="entry name" value="BULB-TYPE LECTIN DOMAIN-CONTAINING PROTEIN"/>
    <property type="match status" value="1"/>
</dbReference>
<accession>A0A5C7IIG6</accession>
<keyword evidence="2" id="KW-1015">Disulfide bond</keyword>
<sequence length="266" mass="29965">MLWQSLDYPSDTLLPGMKLGINLKAGHKWFLQSWLTDDSPALGRYTVGMDPNVTNQLTIWWQGEIEGTSGHLLNGKFNSWDASGYNFSYNSNDQEKYFSYSVSEDITAFPMVKVGWDGSLVDDSSLPITPCSVFDEYCGSDEIFRMCNSIYSSFHSSFGMMSGDGTTENDTGCEIWSRGSEFIESNDGNSREIYVKSEDPGFAEEKWWIGLVIAAAVALALLVILLCSLSYLARRKYKRKEEKRWQSLMADFCYLAGRKLMAEGLS</sequence>
<keyword evidence="4" id="KW-0472">Membrane</keyword>
<organism evidence="6 7">
    <name type="scientific">Acer yangbiense</name>
    <dbReference type="NCBI Taxonomy" id="1000413"/>
    <lineage>
        <taxon>Eukaryota</taxon>
        <taxon>Viridiplantae</taxon>
        <taxon>Streptophyta</taxon>
        <taxon>Embryophyta</taxon>
        <taxon>Tracheophyta</taxon>
        <taxon>Spermatophyta</taxon>
        <taxon>Magnoliopsida</taxon>
        <taxon>eudicotyledons</taxon>
        <taxon>Gunneridae</taxon>
        <taxon>Pentapetalae</taxon>
        <taxon>rosids</taxon>
        <taxon>malvids</taxon>
        <taxon>Sapindales</taxon>
        <taxon>Sapindaceae</taxon>
        <taxon>Hippocastanoideae</taxon>
        <taxon>Acereae</taxon>
        <taxon>Acer</taxon>
    </lineage>
</organism>
<evidence type="ECO:0000313" key="7">
    <source>
        <dbReference type="Proteomes" id="UP000323000"/>
    </source>
</evidence>
<evidence type="ECO:0000256" key="1">
    <source>
        <dbReference type="ARBA" id="ARBA00022729"/>
    </source>
</evidence>
<dbReference type="AlphaFoldDB" id="A0A5C7IIG6"/>
<keyword evidence="4" id="KW-1133">Transmembrane helix</keyword>
<dbReference type="Pfam" id="PF01453">
    <property type="entry name" value="B_lectin"/>
    <property type="match status" value="1"/>
</dbReference>
<keyword evidence="4" id="KW-0812">Transmembrane</keyword>
<gene>
    <name evidence="6" type="ORF">EZV62_004005</name>
</gene>
<evidence type="ECO:0000256" key="4">
    <source>
        <dbReference type="SAM" id="Phobius"/>
    </source>
</evidence>
<name>A0A5C7IIG6_9ROSI</name>
<reference evidence="7" key="1">
    <citation type="journal article" date="2019" name="Gigascience">
        <title>De novo genome assembly of the endangered Acer yangbiense, a plant species with extremely small populations endemic to Yunnan Province, China.</title>
        <authorList>
            <person name="Yang J."/>
            <person name="Wariss H.M."/>
            <person name="Tao L."/>
            <person name="Zhang R."/>
            <person name="Yun Q."/>
            <person name="Hollingsworth P."/>
            <person name="Dao Z."/>
            <person name="Luo G."/>
            <person name="Guo H."/>
            <person name="Ma Y."/>
            <person name="Sun W."/>
        </authorList>
    </citation>
    <scope>NUCLEOTIDE SEQUENCE [LARGE SCALE GENOMIC DNA]</scope>
    <source>
        <strain evidence="7">cv. Malutang</strain>
    </source>
</reference>
<evidence type="ECO:0000256" key="2">
    <source>
        <dbReference type="ARBA" id="ARBA00023157"/>
    </source>
</evidence>
<dbReference type="SUPFAM" id="SSF51110">
    <property type="entry name" value="alpha-D-mannose-specific plant lectins"/>
    <property type="match status" value="1"/>
</dbReference>
<feature type="transmembrane region" description="Helical" evidence="4">
    <location>
        <begin position="207"/>
        <end position="233"/>
    </location>
</feature>
<proteinExistence type="predicted"/>
<feature type="domain" description="Bulb-type lectin" evidence="5">
    <location>
        <begin position="1"/>
        <end position="34"/>
    </location>
</feature>
<dbReference type="PANTHER" id="PTHR32444">
    <property type="entry name" value="BULB-TYPE LECTIN DOMAIN-CONTAINING PROTEIN"/>
    <property type="match status" value="1"/>
</dbReference>